<dbReference type="RefSeq" id="WP_101073877.1">
    <property type="nucleotide sequence ID" value="NZ_PISP01000003.1"/>
</dbReference>
<sequence>MAIKKYHIGLTQWGFKEWKGNFFTDDAKPDQFLKQYASVFNSVEGNTTFYRAPSPETVIKWGDQVSDDFKFCFKFPQSITHYKRLKDVEDEVNSFLDLFDPIRNKLGPFHIQLSSQFSYNEMEKLETMIENLPPHHHYALEVRHPDFYDKGRKEHHLEDLMKSYRIDRVVFDTRRLHSLKSDDPSIKTAQGKKPQMPVRFDTTGNKPFIRFVGANDVLNNESYLKEWAIITADWIREGKHPYIFIHAPDTLHAPKLARYFHNELMKLMELNPMPAWPIDKKDEQLGLFS</sequence>
<dbReference type="InterPro" id="IPR002763">
    <property type="entry name" value="DUF72"/>
</dbReference>
<dbReference type="AlphaFoldDB" id="A0A2N0VGS1"/>
<gene>
    <name evidence="1" type="ORF">CWD77_12415</name>
</gene>
<dbReference type="Proteomes" id="UP000233398">
    <property type="component" value="Unassembled WGS sequence"/>
</dbReference>
<dbReference type="Gene3D" id="3.20.20.410">
    <property type="entry name" value="Protein of unknown function UPF0759"/>
    <property type="match status" value="1"/>
</dbReference>
<evidence type="ECO:0000313" key="1">
    <source>
        <dbReference type="EMBL" id="PKD43402.1"/>
    </source>
</evidence>
<dbReference type="SUPFAM" id="SSF117396">
    <property type="entry name" value="TM1631-like"/>
    <property type="match status" value="1"/>
</dbReference>
<accession>A0A2N0VGS1</accession>
<dbReference type="Pfam" id="PF01904">
    <property type="entry name" value="DUF72"/>
    <property type="match status" value="1"/>
</dbReference>
<dbReference type="OrthoDB" id="9780310at2"/>
<evidence type="ECO:0000313" key="2">
    <source>
        <dbReference type="Proteomes" id="UP000233398"/>
    </source>
</evidence>
<evidence type="ECO:0008006" key="3">
    <source>
        <dbReference type="Google" id="ProtNLM"/>
    </source>
</evidence>
<protein>
    <recommendedName>
        <fullName evidence="3">DUF72 domain-containing protein</fullName>
    </recommendedName>
</protein>
<dbReference type="InterPro" id="IPR036520">
    <property type="entry name" value="UPF0759_sf"/>
</dbReference>
<dbReference type="EMBL" id="PISP01000003">
    <property type="protein sequence ID" value="PKD43402.1"/>
    <property type="molecule type" value="Genomic_DNA"/>
</dbReference>
<reference evidence="1 2" key="1">
    <citation type="submission" date="2017-11" db="EMBL/GenBank/DDBJ databases">
        <title>Rhodohalobacter 15182 sp. nov., isolated from a salt lake.</title>
        <authorList>
            <person name="Han S."/>
        </authorList>
    </citation>
    <scope>NUCLEOTIDE SEQUENCE [LARGE SCALE GENOMIC DNA]</scope>
    <source>
        <strain evidence="1 2">15182</strain>
    </source>
</reference>
<comment type="caution">
    <text evidence="1">The sequence shown here is derived from an EMBL/GenBank/DDBJ whole genome shotgun (WGS) entry which is preliminary data.</text>
</comment>
<keyword evidence="2" id="KW-1185">Reference proteome</keyword>
<name>A0A2N0VGS1_9BACT</name>
<dbReference type="PANTHER" id="PTHR30348:SF9">
    <property type="entry name" value="UPF0759 PROTEIN YECE"/>
    <property type="match status" value="1"/>
</dbReference>
<dbReference type="PANTHER" id="PTHR30348">
    <property type="entry name" value="UNCHARACTERIZED PROTEIN YECE"/>
    <property type="match status" value="1"/>
</dbReference>
<proteinExistence type="predicted"/>
<organism evidence="1 2">
    <name type="scientific">Rhodohalobacter barkolensis</name>
    <dbReference type="NCBI Taxonomy" id="2053187"/>
    <lineage>
        <taxon>Bacteria</taxon>
        <taxon>Pseudomonadati</taxon>
        <taxon>Balneolota</taxon>
        <taxon>Balneolia</taxon>
        <taxon>Balneolales</taxon>
        <taxon>Balneolaceae</taxon>
        <taxon>Rhodohalobacter</taxon>
    </lineage>
</organism>